<dbReference type="SUPFAM" id="SSF51182">
    <property type="entry name" value="RmlC-like cupins"/>
    <property type="match status" value="1"/>
</dbReference>
<keyword evidence="10" id="KW-1185">Reference proteome</keyword>
<accession>A0A840BUM6</accession>
<keyword evidence="3" id="KW-0464">Manganese</keyword>
<reference evidence="9 10" key="1">
    <citation type="submission" date="2020-08" db="EMBL/GenBank/DDBJ databases">
        <title>Genomic Encyclopedia of Type Strains, Phase IV (KMG-IV): sequencing the most valuable type-strain genomes for metagenomic binning, comparative biology and taxonomic classification.</title>
        <authorList>
            <person name="Goeker M."/>
        </authorList>
    </citation>
    <scope>NUCLEOTIDE SEQUENCE [LARGE SCALE GENOMIC DNA]</scope>
    <source>
        <strain evidence="9 10">DSM 103737</strain>
    </source>
</reference>
<dbReference type="InterPro" id="IPR014710">
    <property type="entry name" value="RmlC-like_jellyroll"/>
</dbReference>
<evidence type="ECO:0000313" key="10">
    <source>
        <dbReference type="Proteomes" id="UP000577362"/>
    </source>
</evidence>
<comment type="cofactor">
    <cofactor evidence="1">
        <name>Mn(2+)</name>
        <dbReference type="ChEBI" id="CHEBI:29035"/>
    </cofactor>
</comment>
<name>A0A840BUM6_9HYPH</name>
<comment type="similarity">
    <text evidence="7">Belongs to the D-lyxose ketol-isomerase family.</text>
</comment>
<evidence type="ECO:0000256" key="5">
    <source>
        <dbReference type="ARBA" id="ARBA00023277"/>
    </source>
</evidence>
<dbReference type="InterPro" id="IPR011051">
    <property type="entry name" value="RmlC_Cupin_sf"/>
</dbReference>
<evidence type="ECO:0000256" key="1">
    <source>
        <dbReference type="ARBA" id="ARBA00001936"/>
    </source>
</evidence>
<organism evidence="9 10">
    <name type="scientific">Chelatococcus caeni</name>
    <dbReference type="NCBI Taxonomy" id="1348468"/>
    <lineage>
        <taxon>Bacteria</taxon>
        <taxon>Pseudomonadati</taxon>
        <taxon>Pseudomonadota</taxon>
        <taxon>Alphaproteobacteria</taxon>
        <taxon>Hyphomicrobiales</taxon>
        <taxon>Chelatococcaceae</taxon>
        <taxon>Chelatococcus</taxon>
    </lineage>
</organism>
<dbReference type="AlphaFoldDB" id="A0A840BUM6"/>
<dbReference type="InterPro" id="IPR047581">
    <property type="entry name" value="EcSI_cupin"/>
</dbReference>
<dbReference type="GO" id="GO:0046872">
    <property type="term" value="F:metal ion binding"/>
    <property type="evidence" value="ECO:0007669"/>
    <property type="project" value="UniProtKB-KW"/>
</dbReference>
<evidence type="ECO:0000256" key="2">
    <source>
        <dbReference type="ARBA" id="ARBA00022723"/>
    </source>
</evidence>
<keyword evidence="4" id="KW-0413">Isomerase</keyword>
<dbReference type="EC" id="5.3.1.15" evidence="8"/>
<keyword evidence="2" id="KW-0479">Metal-binding</keyword>
<dbReference type="Pfam" id="PF07385">
    <property type="entry name" value="Lyx_isomer"/>
    <property type="match status" value="1"/>
</dbReference>
<sequence length="223" mass="24730">MRRSKINALMRDAEAFFAAHRFALPPWAAWSPDEWRAHPAVARYCAERQMGWDITDFGSGDFMRRGLILFCLRNGIAEAPGEVPYAEKLMVVREGQETPWHWHKVKMEDIIVRGGGHLAVEVFAHNADGKRGEGPVVVHCDGIAREVAAGEPVLLAPGESITVPRGLVHRFYGAPGTGTVLVGEVSQVNDDRADNFFLEELPRFAAIEEDAPALHPLWNEVEA</sequence>
<dbReference type="Gene3D" id="2.60.120.10">
    <property type="entry name" value="Jelly Rolls"/>
    <property type="match status" value="1"/>
</dbReference>
<dbReference type="InterPro" id="IPR010864">
    <property type="entry name" value="D-lyxose_isomer"/>
</dbReference>
<evidence type="ECO:0000256" key="8">
    <source>
        <dbReference type="ARBA" id="ARBA00044972"/>
    </source>
</evidence>
<protein>
    <recommendedName>
        <fullName evidence="8">D-lyxose ketol-isomerase</fullName>
        <ecNumber evidence="8">5.3.1.15</ecNumber>
    </recommendedName>
</protein>
<comment type="catalytic activity">
    <reaction evidence="6">
        <text>D-lyxose = D-xylulose</text>
        <dbReference type="Rhea" id="RHEA:14201"/>
        <dbReference type="ChEBI" id="CHEBI:16789"/>
        <dbReference type="ChEBI" id="CHEBI:17140"/>
        <dbReference type="EC" id="5.3.1.15"/>
    </reaction>
</comment>
<evidence type="ECO:0000256" key="4">
    <source>
        <dbReference type="ARBA" id="ARBA00023235"/>
    </source>
</evidence>
<comment type="caution">
    <text evidence="9">The sequence shown here is derived from an EMBL/GenBank/DDBJ whole genome shotgun (WGS) entry which is preliminary data.</text>
</comment>
<dbReference type="GO" id="GO:0047828">
    <property type="term" value="F:D-lyxose ketol-isomerase activity"/>
    <property type="evidence" value="ECO:0007669"/>
    <property type="project" value="UniProtKB-EC"/>
</dbReference>
<evidence type="ECO:0000256" key="3">
    <source>
        <dbReference type="ARBA" id="ARBA00023211"/>
    </source>
</evidence>
<evidence type="ECO:0000256" key="7">
    <source>
        <dbReference type="ARBA" id="ARBA00044951"/>
    </source>
</evidence>
<evidence type="ECO:0000313" key="9">
    <source>
        <dbReference type="EMBL" id="MBB4017085.1"/>
    </source>
</evidence>
<proteinExistence type="inferred from homology"/>
<evidence type="ECO:0000256" key="6">
    <source>
        <dbReference type="ARBA" id="ARBA00044907"/>
    </source>
</evidence>
<gene>
    <name evidence="9" type="ORF">GGR16_002114</name>
</gene>
<dbReference type="EMBL" id="JACIEN010000002">
    <property type="protein sequence ID" value="MBB4017085.1"/>
    <property type="molecule type" value="Genomic_DNA"/>
</dbReference>
<keyword evidence="5" id="KW-0119">Carbohydrate metabolism</keyword>
<dbReference type="CDD" id="cd20309">
    <property type="entry name" value="cupin_EcSI"/>
    <property type="match status" value="1"/>
</dbReference>
<dbReference type="RefSeq" id="WP_183316559.1">
    <property type="nucleotide sequence ID" value="NZ_JACIEN010000002.1"/>
</dbReference>
<dbReference type="Proteomes" id="UP000577362">
    <property type="component" value="Unassembled WGS sequence"/>
</dbReference>